<dbReference type="InterPro" id="IPR017930">
    <property type="entry name" value="Myb_dom"/>
</dbReference>
<feature type="compositionally biased region" description="Basic and acidic residues" evidence="7">
    <location>
        <begin position="306"/>
        <end position="321"/>
    </location>
</feature>
<evidence type="ECO:0000256" key="1">
    <source>
        <dbReference type="ARBA" id="ARBA00004123"/>
    </source>
</evidence>
<keyword evidence="5" id="KW-0804">Transcription</keyword>
<dbReference type="InterPro" id="IPR006447">
    <property type="entry name" value="Myb_dom_plants"/>
</dbReference>
<dbReference type="Gene3D" id="1.10.10.60">
    <property type="entry name" value="Homeodomain-like"/>
    <property type="match status" value="1"/>
</dbReference>
<evidence type="ECO:0000313" key="10">
    <source>
        <dbReference type="Proteomes" id="UP001396334"/>
    </source>
</evidence>
<dbReference type="PANTHER" id="PTHR31499:SF43">
    <property type="entry name" value="MYB FAMILY TRANSCRIPTION FACTOR APL"/>
    <property type="match status" value="1"/>
</dbReference>
<dbReference type="EMBL" id="JBBPBN010000003">
    <property type="protein sequence ID" value="KAK9043722.1"/>
    <property type="molecule type" value="Genomic_DNA"/>
</dbReference>
<dbReference type="InterPro" id="IPR009057">
    <property type="entry name" value="Homeodomain-like_sf"/>
</dbReference>
<dbReference type="PANTHER" id="PTHR31499">
    <property type="entry name" value="MYB FAMILY TRANSCRIPTION FACTOR PHL11"/>
    <property type="match status" value="1"/>
</dbReference>
<dbReference type="SUPFAM" id="SSF46689">
    <property type="entry name" value="Homeodomain-like"/>
    <property type="match status" value="1"/>
</dbReference>
<feature type="domain" description="HTH myb-type" evidence="8">
    <location>
        <begin position="30"/>
        <end position="90"/>
    </location>
</feature>
<dbReference type="NCBIfam" id="TIGR01557">
    <property type="entry name" value="myb_SHAQKYF"/>
    <property type="match status" value="1"/>
</dbReference>
<keyword evidence="4" id="KW-0175">Coiled coil</keyword>
<protein>
    <recommendedName>
        <fullName evidence="8">HTH myb-type domain-containing protein</fullName>
    </recommendedName>
</protein>
<gene>
    <name evidence="9" type="ORF">V6N11_072056</name>
</gene>
<evidence type="ECO:0000256" key="7">
    <source>
        <dbReference type="SAM" id="MobiDB-lite"/>
    </source>
</evidence>
<accession>A0ABR2U1Y4</accession>
<organism evidence="9 10">
    <name type="scientific">Hibiscus sabdariffa</name>
    <name type="common">roselle</name>
    <dbReference type="NCBI Taxonomy" id="183260"/>
    <lineage>
        <taxon>Eukaryota</taxon>
        <taxon>Viridiplantae</taxon>
        <taxon>Streptophyta</taxon>
        <taxon>Embryophyta</taxon>
        <taxon>Tracheophyta</taxon>
        <taxon>Spermatophyta</taxon>
        <taxon>Magnoliopsida</taxon>
        <taxon>eudicotyledons</taxon>
        <taxon>Gunneridae</taxon>
        <taxon>Pentapetalae</taxon>
        <taxon>rosids</taxon>
        <taxon>malvids</taxon>
        <taxon>Malvales</taxon>
        <taxon>Malvaceae</taxon>
        <taxon>Malvoideae</taxon>
        <taxon>Hibiscus</taxon>
    </lineage>
</organism>
<keyword evidence="6" id="KW-0539">Nucleus</keyword>
<feature type="region of interest" description="Disordered" evidence="7">
    <location>
        <begin position="1"/>
        <end position="26"/>
    </location>
</feature>
<evidence type="ECO:0000256" key="3">
    <source>
        <dbReference type="ARBA" id="ARBA00023015"/>
    </source>
</evidence>
<dbReference type="InterPro" id="IPR025756">
    <property type="entry name" value="Myb_CC_LHEQLE"/>
</dbReference>
<dbReference type="InterPro" id="IPR046955">
    <property type="entry name" value="PHR1-like"/>
</dbReference>
<evidence type="ECO:0000256" key="5">
    <source>
        <dbReference type="ARBA" id="ARBA00023163"/>
    </source>
</evidence>
<comment type="caution">
    <text evidence="9">The sequence shown here is derived from an EMBL/GenBank/DDBJ whole genome shotgun (WGS) entry which is preliminary data.</text>
</comment>
<dbReference type="PROSITE" id="PS51294">
    <property type="entry name" value="HTH_MYB"/>
    <property type="match status" value="1"/>
</dbReference>
<keyword evidence="3" id="KW-0805">Transcription regulation</keyword>
<evidence type="ECO:0000259" key="8">
    <source>
        <dbReference type="PROSITE" id="PS51294"/>
    </source>
</evidence>
<feature type="region of interest" description="Disordered" evidence="7">
    <location>
        <begin position="298"/>
        <end position="343"/>
    </location>
</feature>
<evidence type="ECO:0000313" key="9">
    <source>
        <dbReference type="EMBL" id="KAK9043722.1"/>
    </source>
</evidence>
<dbReference type="Pfam" id="PF14379">
    <property type="entry name" value="Myb_CC_LHEQLE"/>
    <property type="match status" value="1"/>
</dbReference>
<evidence type="ECO:0000256" key="6">
    <source>
        <dbReference type="ARBA" id="ARBA00023242"/>
    </source>
</evidence>
<comment type="subcellular location">
    <subcellularLocation>
        <location evidence="1">Nucleus</location>
    </subcellularLocation>
</comment>
<feature type="compositionally biased region" description="Polar residues" evidence="7">
    <location>
        <begin position="1"/>
        <end position="12"/>
    </location>
</feature>
<evidence type="ECO:0000256" key="4">
    <source>
        <dbReference type="ARBA" id="ARBA00023054"/>
    </source>
</evidence>
<sequence length="343" mass="38673">MFQQKKSSTTMNSHDRPMCAQPDSGLVLTTDPKPRLRWTVELHERFVDAVTQLGGPDKATPKTIMRVMGVKGLTLYHLKSHLQNFRLGKQPYKEVNDHSIKDDLQRNSASSSGLMARSMNEMQMEVQRRLHEQLEVQRHLQLRIEAQGKYMQSILEKACQTLAGENMAAARGFKATIRNHGVPNMGAMKDFSPLNFPPFQDLNIYEGDQLHLQHNMERPSLDSHFMPSSDNISLGKKNHSPYNGSGKSPLIWSDELRLQDLGTTPSCLEPQEDPFKIEMIQIGPPSVDTSVDIYDAKPVLSDDSIGGEKKVDESPKLERPRRAPFQAERMNHGVSKGRNSTFG</sequence>
<dbReference type="Proteomes" id="UP001396334">
    <property type="component" value="Unassembled WGS sequence"/>
</dbReference>
<dbReference type="InterPro" id="IPR001005">
    <property type="entry name" value="SANT/Myb"/>
</dbReference>
<keyword evidence="10" id="KW-1185">Reference proteome</keyword>
<reference evidence="9 10" key="1">
    <citation type="journal article" date="2024" name="G3 (Bethesda)">
        <title>Genome assembly of Hibiscus sabdariffa L. provides insights into metabolisms of medicinal natural products.</title>
        <authorList>
            <person name="Kim T."/>
        </authorList>
    </citation>
    <scope>NUCLEOTIDE SEQUENCE [LARGE SCALE GENOMIC DNA]</scope>
    <source>
        <strain evidence="9">TK-2024</strain>
        <tissue evidence="9">Old leaves</tissue>
    </source>
</reference>
<proteinExistence type="inferred from homology"/>
<dbReference type="Pfam" id="PF00249">
    <property type="entry name" value="Myb_DNA-binding"/>
    <property type="match status" value="1"/>
</dbReference>
<evidence type="ECO:0000256" key="2">
    <source>
        <dbReference type="ARBA" id="ARBA00006783"/>
    </source>
</evidence>
<comment type="similarity">
    <text evidence="2">Belongs to the MYB-CC family.</text>
</comment>
<name>A0ABR2U1Y4_9ROSI</name>